<organism evidence="2 3">
    <name type="scientific">Acidipila rosea</name>
    <dbReference type="NCBI Taxonomy" id="768535"/>
    <lineage>
        <taxon>Bacteria</taxon>
        <taxon>Pseudomonadati</taxon>
        <taxon>Acidobacteriota</taxon>
        <taxon>Terriglobia</taxon>
        <taxon>Terriglobales</taxon>
        <taxon>Acidobacteriaceae</taxon>
        <taxon>Acidipila</taxon>
    </lineage>
</organism>
<dbReference type="AlphaFoldDB" id="A0A4R1L1Y2"/>
<comment type="caution">
    <text evidence="2">The sequence shown here is derived from an EMBL/GenBank/DDBJ whole genome shotgun (WGS) entry which is preliminary data.</text>
</comment>
<evidence type="ECO:0000259" key="1">
    <source>
        <dbReference type="Pfam" id="PF20613"/>
    </source>
</evidence>
<name>A0A4R1L1Y2_9BACT</name>
<reference evidence="2 3" key="1">
    <citation type="submission" date="2019-03" db="EMBL/GenBank/DDBJ databases">
        <title>Genomic Encyclopedia of Type Strains, Phase IV (KMG-IV): sequencing the most valuable type-strain genomes for metagenomic binning, comparative biology and taxonomic classification.</title>
        <authorList>
            <person name="Goeker M."/>
        </authorList>
    </citation>
    <scope>NUCLEOTIDE SEQUENCE [LARGE SCALE GENOMIC DNA]</scope>
    <source>
        <strain evidence="2 3">DSM 103428</strain>
    </source>
</reference>
<dbReference type="InterPro" id="IPR046748">
    <property type="entry name" value="HipA_2"/>
</dbReference>
<dbReference type="EMBL" id="SMGK01000004">
    <property type="protein sequence ID" value="TCK71986.1"/>
    <property type="molecule type" value="Genomic_DNA"/>
</dbReference>
<protein>
    <submittedName>
        <fullName evidence="2">HipA-like protein</fullName>
    </submittedName>
</protein>
<accession>A0A4R1L1Y2</accession>
<dbReference type="Proteomes" id="UP000295210">
    <property type="component" value="Unassembled WGS sequence"/>
</dbReference>
<feature type="domain" description="HipA-like kinase" evidence="1">
    <location>
        <begin position="8"/>
        <end position="103"/>
    </location>
</feature>
<evidence type="ECO:0000313" key="2">
    <source>
        <dbReference type="EMBL" id="TCK71986.1"/>
    </source>
</evidence>
<evidence type="ECO:0000313" key="3">
    <source>
        <dbReference type="Proteomes" id="UP000295210"/>
    </source>
</evidence>
<proteinExistence type="predicted"/>
<sequence>MAVLAVQAIRRMRGGAQGHLMLGADGEAYVVKFQNNPQHIRVLANELMATKLARALGLTAPECDVVEVTEWLIENTAELSVEHGRERQRCVAGLQFGSRLVGGLMPGQTMDYLPEEQLREVKNLGEFAGMLALDKWTCNSNGRQAVFHKRPREKRYQAAFIDQGYCFNAGEWKYVDAPLRGVYARNLVYEGITGWDSFEPWLSRLEEFDPGIIWGIAETVPPEWYGGDPSAIERLVEGLMVRRGRVRELIGEFRESSRQPFPKWGKAQENVVKGGFGLPGWADDVSGPVM</sequence>
<dbReference type="Pfam" id="PF20613">
    <property type="entry name" value="HipA_2"/>
    <property type="match status" value="1"/>
</dbReference>
<gene>
    <name evidence="2" type="ORF">C7378_2610</name>
</gene>
<keyword evidence="3" id="KW-1185">Reference proteome</keyword>